<dbReference type="OrthoDB" id="1097715at2"/>
<dbReference type="Gene3D" id="2.40.128.410">
    <property type="match status" value="1"/>
</dbReference>
<protein>
    <submittedName>
        <fullName evidence="2">DUF4251 domain-containing protein</fullName>
    </submittedName>
</protein>
<gene>
    <name evidence="2" type="ORF">EZJ43_02555</name>
</gene>
<comment type="caution">
    <text evidence="2">The sequence shown here is derived from an EMBL/GenBank/DDBJ whole genome shotgun (WGS) entry which is preliminary data.</text>
</comment>
<dbReference type="AlphaFoldDB" id="A0A4R5MQ40"/>
<name>A0A4R5MQ40_9SPHI</name>
<feature type="signal peptide" evidence="1">
    <location>
        <begin position="1"/>
        <end position="21"/>
    </location>
</feature>
<proteinExistence type="predicted"/>
<keyword evidence="3" id="KW-1185">Reference proteome</keyword>
<reference evidence="2 3" key="1">
    <citation type="submission" date="2019-02" db="EMBL/GenBank/DDBJ databases">
        <title>Pedobacter sp. nov., a novel speices isolated from soil of pinguins habitat in Antarcitica.</title>
        <authorList>
            <person name="He R.-H."/>
        </authorList>
    </citation>
    <scope>NUCLEOTIDE SEQUENCE [LARGE SCALE GENOMIC DNA]</scope>
    <source>
        <strain evidence="2 3">E01020</strain>
    </source>
</reference>
<evidence type="ECO:0000313" key="2">
    <source>
        <dbReference type="EMBL" id="TDG37990.1"/>
    </source>
</evidence>
<organism evidence="2 3">
    <name type="scientific">Pedobacter changchengzhani</name>
    <dbReference type="NCBI Taxonomy" id="2529274"/>
    <lineage>
        <taxon>Bacteria</taxon>
        <taxon>Pseudomonadati</taxon>
        <taxon>Bacteroidota</taxon>
        <taxon>Sphingobacteriia</taxon>
        <taxon>Sphingobacteriales</taxon>
        <taxon>Sphingobacteriaceae</taxon>
        <taxon>Pedobacter</taxon>
    </lineage>
</organism>
<keyword evidence="1" id="KW-0732">Signal</keyword>
<accession>A0A4R5MQ40</accession>
<dbReference type="RefSeq" id="WP_133261085.1">
    <property type="nucleotide sequence ID" value="NZ_SJCY01000001.1"/>
</dbReference>
<evidence type="ECO:0000256" key="1">
    <source>
        <dbReference type="SAM" id="SignalP"/>
    </source>
</evidence>
<dbReference type="InterPro" id="IPR025347">
    <property type="entry name" value="DUF4251"/>
</dbReference>
<feature type="chain" id="PRO_5021015885" evidence="1">
    <location>
        <begin position="22"/>
        <end position="174"/>
    </location>
</feature>
<dbReference type="Proteomes" id="UP000295668">
    <property type="component" value="Unassembled WGS sequence"/>
</dbReference>
<dbReference type="EMBL" id="SJCY01000001">
    <property type="protein sequence ID" value="TDG37990.1"/>
    <property type="molecule type" value="Genomic_DNA"/>
</dbReference>
<evidence type="ECO:0000313" key="3">
    <source>
        <dbReference type="Proteomes" id="UP000295668"/>
    </source>
</evidence>
<dbReference type="Pfam" id="PF14059">
    <property type="entry name" value="DUF4251"/>
    <property type="match status" value="1"/>
</dbReference>
<sequence>MKNLKYILIATLLSSSIVALAQTSPEVTKKIVAEKNYVFVANSATPMATADISKVLNAIPGAQGGGTIALTGSQYDLKVTKDSVIAYLPYYGRAYTAPMNPSESGIKFTSKDFSYKESKNKKGVYSIQINTKDVKAENYKLTLTISENGYASLTVISVNRQPINFNGVTEEAKK</sequence>